<feature type="transmembrane region" description="Helical" evidence="1">
    <location>
        <begin position="30"/>
        <end position="50"/>
    </location>
</feature>
<keyword evidence="1" id="KW-0472">Membrane</keyword>
<evidence type="ECO:0000313" key="2">
    <source>
        <dbReference type="EMBL" id="EMJ35558.1"/>
    </source>
</evidence>
<accession>A0A0F6IBY3</accession>
<reference evidence="2 3" key="1">
    <citation type="submission" date="2013-01" db="EMBL/GenBank/DDBJ databases">
        <authorList>
            <person name="Harkins D.M."/>
            <person name="Durkin A.S."/>
            <person name="Brinkac L.M."/>
            <person name="Haft D.H."/>
            <person name="Selengut J.D."/>
            <person name="Sanka R."/>
            <person name="DePew J."/>
            <person name="Purushe J."/>
            <person name="Peacock S.J."/>
            <person name="Thaipadungpanit J."/>
            <person name="Wuthiekanun V.W."/>
            <person name="Day N.P."/>
            <person name="Vinetz J.M."/>
            <person name="Sutton G.G."/>
            <person name="Nierman W.C."/>
            <person name="Fouts D.E."/>
        </authorList>
    </citation>
    <scope>NUCLEOTIDE SEQUENCE [LARGE SCALE GENOMIC DNA]</scope>
    <source>
        <strain evidence="2 3">FPW1039</strain>
    </source>
</reference>
<keyword evidence="1" id="KW-1133">Transmembrane helix</keyword>
<keyword evidence="1" id="KW-0812">Transmembrane</keyword>
<dbReference type="EMBL" id="AKWR02000166">
    <property type="protein sequence ID" value="EMJ35558.1"/>
    <property type="molecule type" value="Genomic_DNA"/>
</dbReference>
<dbReference type="AlphaFoldDB" id="A0A0F6IBY3"/>
<name>A0A0F6IBY3_LEPIR</name>
<proteinExistence type="predicted"/>
<evidence type="ECO:0000313" key="3">
    <source>
        <dbReference type="Proteomes" id="UP000012164"/>
    </source>
</evidence>
<evidence type="ECO:0000256" key="1">
    <source>
        <dbReference type="SAM" id="Phobius"/>
    </source>
</evidence>
<organism evidence="2 3">
    <name type="scientific">Leptospira interrogans str. FPW1039</name>
    <dbReference type="NCBI Taxonomy" id="1193040"/>
    <lineage>
        <taxon>Bacteria</taxon>
        <taxon>Pseudomonadati</taxon>
        <taxon>Spirochaetota</taxon>
        <taxon>Spirochaetia</taxon>
        <taxon>Leptospirales</taxon>
        <taxon>Leptospiraceae</taxon>
        <taxon>Leptospira</taxon>
    </lineage>
</organism>
<comment type="caution">
    <text evidence="2">The sequence shown here is derived from an EMBL/GenBank/DDBJ whole genome shotgun (WGS) entry which is preliminary data.</text>
</comment>
<dbReference type="Proteomes" id="UP000012164">
    <property type="component" value="Unassembled WGS sequence"/>
</dbReference>
<gene>
    <name evidence="2" type="ORF">LEP1GSC079_0005</name>
</gene>
<protein>
    <submittedName>
        <fullName evidence="2">Uncharacterized protein</fullName>
    </submittedName>
</protein>
<sequence>MLLSMDRRSVSVSYKIDGECYSNYFVKMKIFTILFFSLIISILVGCSFFQKGDCRKSNSCPITFFQEERYKSNSYVLDEKQTLVPYERAIRGGTKLILITDSTGKPQTLKGFWNEDLVKCLLEEKEIYINPKQLSYGKKIRTNLKPSIVLIEEPKPNSKTVGTLNYNSTVMVVSELEPSKIREGYIRVTSNDISGWAQRKNFTDGDYNAEYYGKPLEAILQNFSIRFDQRIDIKEVDNETLWSDYELEWKGGTTEDTSVCIRNHIESEDGHCGIELKIDDDSVMFSISPEYEITFECKVEKSKLLESTESAKNGTLTPHFECKKNKL</sequence>